<evidence type="ECO:0000313" key="2">
    <source>
        <dbReference type="EMBL" id="OPC83283.1"/>
    </source>
</evidence>
<dbReference type="OrthoDB" id="4301348at2"/>
<dbReference type="AlphaFoldDB" id="A0A1T3P2I2"/>
<keyword evidence="1" id="KW-0812">Transmembrane</keyword>
<gene>
    <name evidence="2" type="ORF">B4N89_22165</name>
</gene>
<proteinExistence type="predicted"/>
<comment type="caution">
    <text evidence="2">The sequence shown here is derived from an EMBL/GenBank/DDBJ whole genome shotgun (WGS) entry which is preliminary data.</text>
</comment>
<keyword evidence="3" id="KW-1185">Reference proteome</keyword>
<protein>
    <recommendedName>
        <fullName evidence="4">DUF4491 domain-containing protein</fullName>
    </recommendedName>
</protein>
<name>A0A1T3P2I2_9ACTN</name>
<sequence length="97" mass="10850">MQFGLVMLYILFVPIGLWLLTEVLWQHGAPFRYRVLAFVGFVGVAAGVGIKNPVVVGIGAFCFAVGQFLTTRYVRKAYHHGWTVSGRRPKGRRAKAR</sequence>
<accession>A0A1T3P2I2</accession>
<dbReference type="RefSeq" id="WP_078977576.1">
    <property type="nucleotide sequence ID" value="NZ_MWQN01000001.1"/>
</dbReference>
<reference evidence="2 3" key="1">
    <citation type="submission" date="2017-03" db="EMBL/GenBank/DDBJ databases">
        <title>Draft genome sequence of Streptomyces scabrisporus NF3, endophyte isolated from Amphipterygium adstringens.</title>
        <authorList>
            <person name="Vazquez M."/>
            <person name="Ceapa C.D."/>
            <person name="Rodriguez Luna D."/>
            <person name="Sanchez Esquivel S."/>
        </authorList>
    </citation>
    <scope>NUCLEOTIDE SEQUENCE [LARGE SCALE GENOMIC DNA]</scope>
    <source>
        <strain evidence="2 3">NF3</strain>
    </source>
</reference>
<dbReference type="Proteomes" id="UP000190037">
    <property type="component" value="Unassembled WGS sequence"/>
</dbReference>
<keyword evidence="1" id="KW-1133">Transmembrane helix</keyword>
<dbReference type="EMBL" id="MWQN01000001">
    <property type="protein sequence ID" value="OPC83283.1"/>
    <property type="molecule type" value="Genomic_DNA"/>
</dbReference>
<organism evidence="2 3">
    <name type="scientific">Embleya scabrispora</name>
    <dbReference type="NCBI Taxonomy" id="159449"/>
    <lineage>
        <taxon>Bacteria</taxon>
        <taxon>Bacillati</taxon>
        <taxon>Actinomycetota</taxon>
        <taxon>Actinomycetes</taxon>
        <taxon>Kitasatosporales</taxon>
        <taxon>Streptomycetaceae</taxon>
        <taxon>Embleya</taxon>
    </lineage>
</organism>
<feature type="transmembrane region" description="Helical" evidence="1">
    <location>
        <begin position="6"/>
        <end position="24"/>
    </location>
</feature>
<keyword evidence="1" id="KW-0472">Membrane</keyword>
<evidence type="ECO:0000313" key="3">
    <source>
        <dbReference type="Proteomes" id="UP000190037"/>
    </source>
</evidence>
<evidence type="ECO:0008006" key="4">
    <source>
        <dbReference type="Google" id="ProtNLM"/>
    </source>
</evidence>
<evidence type="ECO:0000256" key="1">
    <source>
        <dbReference type="SAM" id="Phobius"/>
    </source>
</evidence>
<dbReference type="STRING" id="159449.B4N89_22165"/>